<dbReference type="EMBL" id="CP024201">
    <property type="protein sequence ID" value="ATQ41391.1"/>
    <property type="molecule type" value="Genomic_DNA"/>
</dbReference>
<dbReference type="SMART" id="SM00347">
    <property type="entry name" value="HTH_MARR"/>
    <property type="match status" value="1"/>
</dbReference>
<dbReference type="SUPFAM" id="SSF46785">
    <property type="entry name" value="Winged helix' DNA-binding domain"/>
    <property type="match status" value="1"/>
</dbReference>
<evidence type="ECO:0000313" key="3">
    <source>
        <dbReference type="Proteomes" id="UP000228945"/>
    </source>
</evidence>
<sequence length="150" mass="15976">MSPDVLSVMRGYPRIYFACHVEHRTRDRSVRGLTGREAGLLAHVTDPAGTGAGDLARHLGLAASTLSAALGRLEGLGLIRLEADEGDARRRIVRLTDEGRAAVVEDSVLDAGRVERLLATLDEEERGRAVSGLALLAEAADRLRRAEGGA</sequence>
<dbReference type="RefSeq" id="WP_099620647.1">
    <property type="nucleotide sequence ID" value="NZ_CP024201.1"/>
</dbReference>
<dbReference type="InterPro" id="IPR000835">
    <property type="entry name" value="HTH_MarR-typ"/>
</dbReference>
<dbReference type="Gene3D" id="1.10.10.10">
    <property type="entry name" value="Winged helix-like DNA-binding domain superfamily/Winged helix DNA-binding domain"/>
    <property type="match status" value="1"/>
</dbReference>
<evidence type="ECO:0000313" key="2">
    <source>
        <dbReference type="EMBL" id="ATQ41391.1"/>
    </source>
</evidence>
<accession>A0A2D2ATR3</accession>
<dbReference type="GO" id="GO:0003700">
    <property type="term" value="F:DNA-binding transcription factor activity"/>
    <property type="evidence" value="ECO:0007669"/>
    <property type="project" value="InterPro"/>
</dbReference>
<name>A0A2D2ATR3_9CAUL</name>
<keyword evidence="3" id="KW-1185">Reference proteome</keyword>
<evidence type="ECO:0000259" key="1">
    <source>
        <dbReference type="PROSITE" id="PS50995"/>
    </source>
</evidence>
<dbReference type="InterPro" id="IPR036390">
    <property type="entry name" value="WH_DNA-bd_sf"/>
</dbReference>
<dbReference type="PANTHER" id="PTHR33164">
    <property type="entry name" value="TRANSCRIPTIONAL REGULATOR, MARR FAMILY"/>
    <property type="match status" value="1"/>
</dbReference>
<dbReference type="GO" id="GO:0006950">
    <property type="term" value="P:response to stress"/>
    <property type="evidence" value="ECO:0007669"/>
    <property type="project" value="TreeGrafter"/>
</dbReference>
<dbReference type="InterPro" id="IPR039422">
    <property type="entry name" value="MarR/SlyA-like"/>
</dbReference>
<reference evidence="2 3" key="1">
    <citation type="submission" date="2017-10" db="EMBL/GenBank/DDBJ databases">
        <title>Genome sequence of Caulobacter mirabilis FWC38.</title>
        <authorList>
            <person name="Fiebig A."/>
            <person name="Crosson S."/>
        </authorList>
    </citation>
    <scope>NUCLEOTIDE SEQUENCE [LARGE SCALE GENOMIC DNA]</scope>
    <source>
        <strain evidence="2 3">FWC 38</strain>
    </source>
</reference>
<organism evidence="2 3">
    <name type="scientific">Caulobacter mirabilis</name>
    <dbReference type="NCBI Taxonomy" id="69666"/>
    <lineage>
        <taxon>Bacteria</taxon>
        <taxon>Pseudomonadati</taxon>
        <taxon>Pseudomonadota</taxon>
        <taxon>Alphaproteobacteria</taxon>
        <taxon>Caulobacterales</taxon>
        <taxon>Caulobacteraceae</taxon>
        <taxon>Caulobacter</taxon>
    </lineage>
</organism>
<dbReference type="OrthoDB" id="2287011at2"/>
<feature type="domain" description="HTH marR-type" evidence="1">
    <location>
        <begin position="1"/>
        <end position="145"/>
    </location>
</feature>
<gene>
    <name evidence="2" type="ORF">CSW64_02660</name>
</gene>
<dbReference type="KEGG" id="cmb:CSW64_02660"/>
<protein>
    <recommendedName>
        <fullName evidence="1">HTH marR-type domain-containing protein</fullName>
    </recommendedName>
</protein>
<dbReference type="Proteomes" id="UP000228945">
    <property type="component" value="Chromosome"/>
</dbReference>
<dbReference type="PANTHER" id="PTHR33164:SF89">
    <property type="entry name" value="MARR FAMILY REGULATORY PROTEIN"/>
    <property type="match status" value="1"/>
</dbReference>
<dbReference type="AlphaFoldDB" id="A0A2D2ATR3"/>
<proteinExistence type="predicted"/>
<dbReference type="InterPro" id="IPR036388">
    <property type="entry name" value="WH-like_DNA-bd_sf"/>
</dbReference>
<dbReference type="PROSITE" id="PS50995">
    <property type="entry name" value="HTH_MARR_2"/>
    <property type="match status" value="1"/>
</dbReference>
<dbReference type="Pfam" id="PF12802">
    <property type="entry name" value="MarR_2"/>
    <property type="match status" value="1"/>
</dbReference>